<feature type="transmembrane region" description="Helical" evidence="6">
    <location>
        <begin position="16"/>
        <end position="39"/>
    </location>
</feature>
<dbReference type="Pfam" id="PF07690">
    <property type="entry name" value="MFS_1"/>
    <property type="match status" value="1"/>
</dbReference>
<evidence type="ECO:0000256" key="2">
    <source>
        <dbReference type="ARBA" id="ARBA00022475"/>
    </source>
</evidence>
<feature type="transmembrane region" description="Helical" evidence="6">
    <location>
        <begin position="45"/>
        <end position="65"/>
    </location>
</feature>
<dbReference type="InterPro" id="IPR036259">
    <property type="entry name" value="MFS_trans_sf"/>
</dbReference>
<keyword evidence="3 6" id="KW-0812">Transmembrane</keyword>
<dbReference type="InterPro" id="IPR011701">
    <property type="entry name" value="MFS"/>
</dbReference>
<feature type="transmembrane region" description="Helical" evidence="6">
    <location>
        <begin position="253"/>
        <end position="275"/>
    </location>
</feature>
<evidence type="ECO:0000256" key="3">
    <source>
        <dbReference type="ARBA" id="ARBA00022692"/>
    </source>
</evidence>
<keyword evidence="4 6" id="KW-1133">Transmembrane helix</keyword>
<feature type="transmembrane region" description="Helical" evidence="6">
    <location>
        <begin position="77"/>
        <end position="98"/>
    </location>
</feature>
<evidence type="ECO:0000313" key="7">
    <source>
        <dbReference type="EMBL" id="MFC0624750.1"/>
    </source>
</evidence>
<keyword evidence="8" id="KW-1185">Reference proteome</keyword>
<feature type="transmembrane region" description="Helical" evidence="6">
    <location>
        <begin position="349"/>
        <end position="370"/>
    </location>
</feature>
<accession>A0ABV6QJC3</accession>
<dbReference type="Gene3D" id="1.20.1250.20">
    <property type="entry name" value="MFS general substrate transporter like domains"/>
    <property type="match status" value="1"/>
</dbReference>
<sequence length="428" mass="42879">MSTDVRQQALPRSFHYWLAAASLSTFGDVALYFALGWAATGLGPGLAGLVLTCFVIPRAVLLILAGVLGDRWGPRRVMIACDALLCGLTLGLAGVIAIAGISPAALLITALLVGGVEAFYLPASGAFPRLFATDEQLPRAMALRGTTSQVITLAGGPVAGLLVAAVGLTGALLADSLTFAICLVVVLLIRPPFSAAPPAGPAVSLLASARDGLRTAWSDPMLRAILVAVGLVAAFVLPVLSLCLPLLARAHGWGPATAGLLAGSSTAGSLLVTVVIARRGTFRRAGLVTGLAPLVIAVGTAGLAVAGRPPAAMATAFVLGSGIGLFTAHMGPLFVTATPRSHLIRLQSLLGLVQTLPLLVANSLIGALSARTSPQWAVAGCAVATTLAAIAVLSSRQLRAIGTRSQQIGETALVSGPAGATGSGAGMS</sequence>
<evidence type="ECO:0000313" key="8">
    <source>
        <dbReference type="Proteomes" id="UP001589890"/>
    </source>
</evidence>
<evidence type="ECO:0000256" key="4">
    <source>
        <dbReference type="ARBA" id="ARBA00022989"/>
    </source>
</evidence>
<evidence type="ECO:0000256" key="1">
    <source>
        <dbReference type="ARBA" id="ARBA00004651"/>
    </source>
</evidence>
<feature type="transmembrane region" description="Helical" evidence="6">
    <location>
        <begin position="224"/>
        <end position="247"/>
    </location>
</feature>
<organism evidence="7 8">
    <name type="scientific">Kribbella deserti</name>
    <dbReference type="NCBI Taxonomy" id="1926257"/>
    <lineage>
        <taxon>Bacteria</taxon>
        <taxon>Bacillati</taxon>
        <taxon>Actinomycetota</taxon>
        <taxon>Actinomycetes</taxon>
        <taxon>Propionibacteriales</taxon>
        <taxon>Kribbellaceae</taxon>
        <taxon>Kribbella</taxon>
    </lineage>
</organism>
<reference evidence="7 8" key="1">
    <citation type="submission" date="2024-09" db="EMBL/GenBank/DDBJ databases">
        <authorList>
            <person name="Sun Q."/>
            <person name="Mori K."/>
        </authorList>
    </citation>
    <scope>NUCLEOTIDE SEQUENCE [LARGE SCALE GENOMIC DNA]</scope>
    <source>
        <strain evidence="7 8">CGMCC 1.15906</strain>
    </source>
</reference>
<feature type="transmembrane region" description="Helical" evidence="6">
    <location>
        <begin position="171"/>
        <end position="189"/>
    </location>
</feature>
<dbReference type="Proteomes" id="UP001589890">
    <property type="component" value="Unassembled WGS sequence"/>
</dbReference>
<feature type="transmembrane region" description="Helical" evidence="6">
    <location>
        <begin position="104"/>
        <end position="121"/>
    </location>
</feature>
<dbReference type="PANTHER" id="PTHR23513:SF17">
    <property type="entry name" value="MEMBRANE PROTEIN"/>
    <property type="match status" value="1"/>
</dbReference>
<dbReference type="RefSeq" id="WP_380046445.1">
    <property type="nucleotide sequence ID" value="NZ_JBHLTC010000014.1"/>
</dbReference>
<feature type="transmembrane region" description="Helical" evidence="6">
    <location>
        <begin position="287"/>
        <end position="306"/>
    </location>
</feature>
<protein>
    <submittedName>
        <fullName evidence="7">MFS transporter</fullName>
    </submittedName>
</protein>
<gene>
    <name evidence="7" type="ORF">ACFFGN_11805</name>
</gene>
<feature type="transmembrane region" description="Helical" evidence="6">
    <location>
        <begin position="376"/>
        <end position="394"/>
    </location>
</feature>
<keyword evidence="2" id="KW-1003">Cell membrane</keyword>
<comment type="caution">
    <text evidence="7">The sequence shown here is derived from an EMBL/GenBank/DDBJ whole genome shotgun (WGS) entry which is preliminary data.</text>
</comment>
<feature type="transmembrane region" description="Helical" evidence="6">
    <location>
        <begin position="312"/>
        <end position="337"/>
    </location>
</feature>
<dbReference type="PANTHER" id="PTHR23513">
    <property type="entry name" value="INTEGRAL MEMBRANE EFFLUX PROTEIN-RELATED"/>
    <property type="match status" value="1"/>
</dbReference>
<feature type="transmembrane region" description="Helical" evidence="6">
    <location>
        <begin position="142"/>
        <end position="165"/>
    </location>
</feature>
<evidence type="ECO:0000256" key="6">
    <source>
        <dbReference type="SAM" id="Phobius"/>
    </source>
</evidence>
<dbReference type="EMBL" id="JBHLTC010000014">
    <property type="protein sequence ID" value="MFC0624750.1"/>
    <property type="molecule type" value="Genomic_DNA"/>
</dbReference>
<comment type="subcellular location">
    <subcellularLocation>
        <location evidence="1">Cell membrane</location>
        <topology evidence="1">Multi-pass membrane protein</topology>
    </subcellularLocation>
</comment>
<dbReference type="SUPFAM" id="SSF103473">
    <property type="entry name" value="MFS general substrate transporter"/>
    <property type="match status" value="1"/>
</dbReference>
<evidence type="ECO:0000256" key="5">
    <source>
        <dbReference type="ARBA" id="ARBA00023136"/>
    </source>
</evidence>
<dbReference type="CDD" id="cd06173">
    <property type="entry name" value="MFS_MefA_like"/>
    <property type="match status" value="1"/>
</dbReference>
<keyword evidence="5 6" id="KW-0472">Membrane</keyword>
<proteinExistence type="predicted"/>
<name>A0ABV6QJC3_9ACTN</name>